<dbReference type="EMBL" id="CM042888">
    <property type="protein sequence ID" value="KAI4325845.1"/>
    <property type="molecule type" value="Genomic_DNA"/>
</dbReference>
<gene>
    <name evidence="1" type="ORF">MLD38_031209</name>
</gene>
<evidence type="ECO:0000313" key="2">
    <source>
        <dbReference type="Proteomes" id="UP001057402"/>
    </source>
</evidence>
<organism evidence="1 2">
    <name type="scientific">Melastoma candidum</name>
    <dbReference type="NCBI Taxonomy" id="119954"/>
    <lineage>
        <taxon>Eukaryota</taxon>
        <taxon>Viridiplantae</taxon>
        <taxon>Streptophyta</taxon>
        <taxon>Embryophyta</taxon>
        <taxon>Tracheophyta</taxon>
        <taxon>Spermatophyta</taxon>
        <taxon>Magnoliopsida</taxon>
        <taxon>eudicotyledons</taxon>
        <taxon>Gunneridae</taxon>
        <taxon>Pentapetalae</taxon>
        <taxon>rosids</taxon>
        <taxon>malvids</taxon>
        <taxon>Myrtales</taxon>
        <taxon>Melastomataceae</taxon>
        <taxon>Melastomatoideae</taxon>
        <taxon>Melastomateae</taxon>
        <taxon>Melastoma</taxon>
    </lineage>
</organism>
<keyword evidence="2" id="KW-1185">Reference proteome</keyword>
<sequence>MKQWVSDLMLNSALRLVVGKQYCKATYPDCGKGEAETCKKSLRKLVNLLGPFVLSDVFPTFKWFDIQGYKRIMKETTNELDELAGKWLEEHKRKRLLRTKEEGEDNFIDVMLNIKEEDQFSRFDADIVIKLTCLNLLAGSVDTTMVAAVWALCLLVNHPVAMRKAQEEIDIQVGKSHQVEESDIKNLVYLQVVVKETFRLNPPVPINGFRVCREDCTLSNVYPSREVLIMVDECLVCENSAYG</sequence>
<accession>A0ACB9MPI8</accession>
<comment type="caution">
    <text evidence="1">The sequence shown here is derived from an EMBL/GenBank/DDBJ whole genome shotgun (WGS) entry which is preliminary data.</text>
</comment>
<reference evidence="2" key="1">
    <citation type="journal article" date="2023" name="Front. Plant Sci.">
        <title>Chromosomal-level genome assembly of Melastoma candidum provides insights into trichome evolution.</title>
        <authorList>
            <person name="Zhong Y."/>
            <person name="Wu W."/>
            <person name="Sun C."/>
            <person name="Zou P."/>
            <person name="Liu Y."/>
            <person name="Dai S."/>
            <person name="Zhou R."/>
        </authorList>
    </citation>
    <scope>NUCLEOTIDE SEQUENCE [LARGE SCALE GENOMIC DNA]</scope>
</reference>
<protein>
    <submittedName>
        <fullName evidence="1">Uncharacterized protein</fullName>
    </submittedName>
</protein>
<name>A0ACB9MPI8_9MYRT</name>
<dbReference type="Proteomes" id="UP001057402">
    <property type="component" value="Chromosome 9"/>
</dbReference>
<proteinExistence type="predicted"/>
<evidence type="ECO:0000313" key="1">
    <source>
        <dbReference type="EMBL" id="KAI4325845.1"/>
    </source>
</evidence>